<sequence>MRINIAAVLGLVVATSVALSELVWQWGPAWFHQASTGLIVLGCIVGLLVPAGLWLRDDRAGGPPIGMIGMYLGGAGMVGFIVVSQIRLSEPWQSTASMASTGMFFIGMAIVAINEAGKQPGADTESVGAQIMSLLLRKLRAEARPLDRSLPLNAPVGTHLATLAQRTDTVFQLFPPR</sequence>
<feature type="transmembrane region" description="Helical" evidence="1">
    <location>
        <begin position="67"/>
        <end position="86"/>
    </location>
</feature>
<comment type="caution">
    <text evidence="2">The sequence shown here is derived from an EMBL/GenBank/DDBJ whole genome shotgun (WGS) entry which is preliminary data.</text>
</comment>
<dbReference type="AlphaFoldDB" id="A0A849BY99"/>
<protein>
    <submittedName>
        <fullName evidence="2">Uncharacterized protein</fullName>
    </submittedName>
</protein>
<evidence type="ECO:0000313" key="2">
    <source>
        <dbReference type="EMBL" id="NNH71254.1"/>
    </source>
</evidence>
<proteinExistence type="predicted"/>
<dbReference type="RefSeq" id="WP_067524276.1">
    <property type="nucleotide sequence ID" value="NZ_JABELX010000005.1"/>
</dbReference>
<keyword evidence="1" id="KW-1133">Transmembrane helix</keyword>
<evidence type="ECO:0000256" key="1">
    <source>
        <dbReference type="SAM" id="Phobius"/>
    </source>
</evidence>
<dbReference type="EMBL" id="JABELX010000005">
    <property type="protein sequence ID" value="NNH71254.1"/>
    <property type="molecule type" value="Genomic_DNA"/>
</dbReference>
<feature type="transmembrane region" description="Helical" evidence="1">
    <location>
        <begin position="92"/>
        <end position="113"/>
    </location>
</feature>
<keyword evidence="1" id="KW-0812">Transmembrane</keyword>
<accession>A0A849BY99</accession>
<reference evidence="2 3" key="1">
    <citation type="submission" date="2020-05" db="EMBL/GenBank/DDBJ databases">
        <title>MicrobeNet Type strains.</title>
        <authorList>
            <person name="Nicholson A.C."/>
        </authorList>
    </citation>
    <scope>NUCLEOTIDE SEQUENCE [LARGE SCALE GENOMIC DNA]</scope>
    <source>
        <strain evidence="2 3">JCM 3224</strain>
    </source>
</reference>
<name>A0A849BY99_9NOCA</name>
<feature type="transmembrane region" description="Helical" evidence="1">
    <location>
        <begin position="30"/>
        <end position="55"/>
    </location>
</feature>
<dbReference type="Proteomes" id="UP000586827">
    <property type="component" value="Unassembled WGS sequence"/>
</dbReference>
<evidence type="ECO:0000313" key="3">
    <source>
        <dbReference type="Proteomes" id="UP000586827"/>
    </source>
</evidence>
<keyword evidence="3" id="KW-1185">Reference proteome</keyword>
<organism evidence="2 3">
    <name type="scientific">Nocardia uniformis</name>
    <dbReference type="NCBI Taxonomy" id="53432"/>
    <lineage>
        <taxon>Bacteria</taxon>
        <taxon>Bacillati</taxon>
        <taxon>Actinomycetota</taxon>
        <taxon>Actinomycetes</taxon>
        <taxon>Mycobacteriales</taxon>
        <taxon>Nocardiaceae</taxon>
        <taxon>Nocardia</taxon>
    </lineage>
</organism>
<gene>
    <name evidence="2" type="ORF">HLB23_15525</name>
</gene>
<keyword evidence="1" id="KW-0472">Membrane</keyword>